<evidence type="ECO:0000313" key="2">
    <source>
        <dbReference type="Proteomes" id="UP001212841"/>
    </source>
</evidence>
<comment type="caution">
    <text evidence="1">The sequence shown here is derived from an EMBL/GenBank/DDBJ whole genome shotgun (WGS) entry which is preliminary data.</text>
</comment>
<dbReference type="EMBL" id="JADGJD010003209">
    <property type="protein sequence ID" value="KAJ3024912.1"/>
    <property type="molecule type" value="Genomic_DNA"/>
</dbReference>
<reference evidence="1" key="1">
    <citation type="submission" date="2020-05" db="EMBL/GenBank/DDBJ databases">
        <title>Phylogenomic resolution of chytrid fungi.</title>
        <authorList>
            <person name="Stajich J.E."/>
            <person name="Amses K."/>
            <person name="Simmons R."/>
            <person name="Seto K."/>
            <person name="Myers J."/>
            <person name="Bonds A."/>
            <person name="Quandt C.A."/>
            <person name="Barry K."/>
            <person name="Liu P."/>
            <person name="Grigoriev I."/>
            <person name="Longcore J.E."/>
            <person name="James T.Y."/>
        </authorList>
    </citation>
    <scope>NUCLEOTIDE SEQUENCE</scope>
    <source>
        <strain evidence="1">JEL0318</strain>
    </source>
</reference>
<proteinExistence type="predicted"/>
<dbReference type="AlphaFoldDB" id="A0AAD5S6R0"/>
<accession>A0AAD5S6R0</accession>
<keyword evidence="2" id="KW-1185">Reference proteome</keyword>
<gene>
    <name evidence="1" type="ORF">HK097_006819</name>
</gene>
<feature type="non-terminal residue" evidence="1">
    <location>
        <position position="1"/>
    </location>
</feature>
<name>A0AAD5S6R0_9FUNG</name>
<protein>
    <submittedName>
        <fullName evidence="1">Uncharacterized protein</fullName>
    </submittedName>
</protein>
<dbReference type="Proteomes" id="UP001212841">
    <property type="component" value="Unassembled WGS sequence"/>
</dbReference>
<evidence type="ECO:0000313" key="1">
    <source>
        <dbReference type="EMBL" id="KAJ3024912.1"/>
    </source>
</evidence>
<organism evidence="1 2">
    <name type="scientific">Rhizophlyctis rosea</name>
    <dbReference type="NCBI Taxonomy" id="64517"/>
    <lineage>
        <taxon>Eukaryota</taxon>
        <taxon>Fungi</taxon>
        <taxon>Fungi incertae sedis</taxon>
        <taxon>Chytridiomycota</taxon>
        <taxon>Chytridiomycota incertae sedis</taxon>
        <taxon>Chytridiomycetes</taxon>
        <taxon>Rhizophlyctidales</taxon>
        <taxon>Rhizophlyctidaceae</taxon>
        <taxon>Rhizophlyctis</taxon>
    </lineage>
</organism>
<sequence>MGAVTSLFSGTVVGIDKFYGKATEMVDRLGVNIDVVLCAIILIMRLRSVGGLGRDVGWEGVFGSMVVAIRLGERIRVEDGWLHRIDEFAEASGISKEALKDLEKLFISALNYDICIDTAEYYAVGQRLLRFVRETNLDRCITSDVIYNAQMDAQLNMIGNASLNYLDEPIISAPLDQRFVGNVVSGNDLPSGDRTGDDESEMERSVRADAVWVQGGVDWEVANFRKRVLTAMMCVGVVRREREERERGVGFADGN</sequence>